<feature type="domain" description="HTH hxlR-type" evidence="4">
    <location>
        <begin position="22"/>
        <end position="118"/>
    </location>
</feature>
<dbReference type="InterPro" id="IPR036388">
    <property type="entry name" value="WH-like_DNA-bd_sf"/>
</dbReference>
<dbReference type="PROSITE" id="PS51118">
    <property type="entry name" value="HTH_HXLR"/>
    <property type="match status" value="2"/>
</dbReference>
<evidence type="ECO:0000259" key="4">
    <source>
        <dbReference type="PROSITE" id="PS51118"/>
    </source>
</evidence>
<dbReference type="STRING" id="2518989.IMCC3088_234"/>
<evidence type="ECO:0000313" key="5">
    <source>
        <dbReference type="EMBL" id="EGG30610.1"/>
    </source>
</evidence>
<gene>
    <name evidence="5" type="ORF">IMCC3088_234</name>
</gene>
<sequence>MAVKPTVADSSESRRSIQTRASSINRALDEVGDMWTLLILQEVFWGINTFGEMLAATGASRGILSNRLAWLQDIGCIKKSIDGDARKPVYRLTKKSIALYNNALMAIVWERRYYSNPELDAIDLHHQPCGHSFWPEFVCKQCAQEVRWQDIEYHEGPGAGLDVREIKTRRRATKTIVDEGQGTSLYRNLTELLGDRWTSNIIALAYHGFVRFEEFHKELPVATNILSDRLKLLVDNGILYKKPYRPSVLRYEYHLTAKGADLLPYFITLLQWGDNWCSHGNGPPMQLTHRICGAPLQGVVRCDQCHHEIVASEVSF</sequence>
<dbReference type="AlphaFoldDB" id="F3KZC3"/>
<keyword evidence="2" id="KW-0238">DNA-binding</keyword>
<dbReference type="GO" id="GO:0003677">
    <property type="term" value="F:DNA binding"/>
    <property type="evidence" value="ECO:0007669"/>
    <property type="project" value="UniProtKB-KW"/>
</dbReference>
<dbReference type="RefSeq" id="WP_009574763.1">
    <property type="nucleotide sequence ID" value="NZ_AEIG01000011.1"/>
</dbReference>
<keyword evidence="6" id="KW-1185">Reference proteome</keyword>
<keyword evidence="1" id="KW-0805">Transcription regulation</keyword>
<dbReference type="eggNOG" id="COG1733">
    <property type="taxonomic scope" value="Bacteria"/>
</dbReference>
<dbReference type="PANTHER" id="PTHR33204">
    <property type="entry name" value="TRANSCRIPTIONAL REGULATOR, MARR FAMILY"/>
    <property type="match status" value="1"/>
</dbReference>
<reference evidence="5 6" key="1">
    <citation type="journal article" date="2011" name="J. Bacteriol.">
        <title>Genome sequence of strain IMCC3088, a proteorhodopsin-containing marine bacterium belonging to the OM60/NOR5 clade.</title>
        <authorList>
            <person name="Jang Y."/>
            <person name="Oh H.M."/>
            <person name="Kang I."/>
            <person name="Lee K."/>
            <person name="Yang S.J."/>
            <person name="Cho J.C."/>
        </authorList>
    </citation>
    <scope>NUCLEOTIDE SEQUENCE [LARGE SCALE GENOMIC DNA]</scope>
    <source>
        <strain evidence="5 6">IMCC3088</strain>
    </source>
</reference>
<comment type="caution">
    <text evidence="5">The sequence shown here is derived from an EMBL/GenBank/DDBJ whole genome shotgun (WGS) entry which is preliminary data.</text>
</comment>
<organism evidence="5 6">
    <name type="scientific">Aequoribacter fuscus</name>
    <dbReference type="NCBI Taxonomy" id="2518989"/>
    <lineage>
        <taxon>Bacteria</taxon>
        <taxon>Pseudomonadati</taxon>
        <taxon>Pseudomonadota</taxon>
        <taxon>Gammaproteobacteria</taxon>
        <taxon>Cellvibrionales</taxon>
        <taxon>Halieaceae</taxon>
        <taxon>Aequoribacter</taxon>
    </lineage>
</organism>
<dbReference type="Gene3D" id="1.10.10.10">
    <property type="entry name" value="Winged helix-like DNA-binding domain superfamily/Winged helix DNA-binding domain"/>
    <property type="match status" value="2"/>
</dbReference>
<dbReference type="SUPFAM" id="SSF46785">
    <property type="entry name" value="Winged helix' DNA-binding domain"/>
    <property type="match status" value="2"/>
</dbReference>
<dbReference type="Proteomes" id="UP000005615">
    <property type="component" value="Unassembled WGS sequence"/>
</dbReference>
<protein>
    <submittedName>
        <fullName evidence="5">Transcriptional regulator, HxlR family</fullName>
    </submittedName>
</protein>
<accession>F3KZC3</accession>
<evidence type="ECO:0000256" key="3">
    <source>
        <dbReference type="ARBA" id="ARBA00023163"/>
    </source>
</evidence>
<dbReference type="PANTHER" id="PTHR33204:SF18">
    <property type="entry name" value="TRANSCRIPTIONAL REGULATORY PROTEIN"/>
    <property type="match status" value="1"/>
</dbReference>
<proteinExistence type="predicted"/>
<evidence type="ECO:0000256" key="2">
    <source>
        <dbReference type="ARBA" id="ARBA00023125"/>
    </source>
</evidence>
<dbReference type="EMBL" id="AEIG01000011">
    <property type="protein sequence ID" value="EGG30610.1"/>
    <property type="molecule type" value="Genomic_DNA"/>
</dbReference>
<keyword evidence="3" id="KW-0804">Transcription</keyword>
<evidence type="ECO:0000313" key="6">
    <source>
        <dbReference type="Proteomes" id="UP000005615"/>
    </source>
</evidence>
<dbReference type="InterPro" id="IPR036390">
    <property type="entry name" value="WH_DNA-bd_sf"/>
</dbReference>
<dbReference type="InterPro" id="IPR002577">
    <property type="entry name" value="HTH_HxlR"/>
</dbReference>
<dbReference type="Pfam" id="PF01638">
    <property type="entry name" value="HxlR"/>
    <property type="match status" value="2"/>
</dbReference>
<name>F3KZC3_9GAMM</name>
<feature type="domain" description="HTH hxlR-type" evidence="4">
    <location>
        <begin position="183"/>
        <end position="281"/>
    </location>
</feature>
<evidence type="ECO:0000256" key="1">
    <source>
        <dbReference type="ARBA" id="ARBA00023015"/>
    </source>
</evidence>